<evidence type="ECO:0000313" key="2">
    <source>
        <dbReference type="EMBL" id="KAF9583978.1"/>
    </source>
</evidence>
<reference evidence="2" key="1">
    <citation type="journal article" date="2020" name="Fungal Divers.">
        <title>Resolving the Mortierellaceae phylogeny through synthesis of multi-gene phylogenetics and phylogenomics.</title>
        <authorList>
            <person name="Vandepol N."/>
            <person name="Liber J."/>
            <person name="Desiro A."/>
            <person name="Na H."/>
            <person name="Kennedy M."/>
            <person name="Barry K."/>
            <person name="Grigoriev I.V."/>
            <person name="Miller A.N."/>
            <person name="O'Donnell K."/>
            <person name="Stajich J.E."/>
            <person name="Bonito G."/>
        </authorList>
    </citation>
    <scope>NUCLEOTIDE SEQUENCE</scope>
    <source>
        <strain evidence="2">KOD1015</strain>
    </source>
</reference>
<dbReference type="InterPro" id="IPR005024">
    <property type="entry name" value="Snf7_fam"/>
</dbReference>
<feature type="compositionally biased region" description="Acidic residues" evidence="1">
    <location>
        <begin position="59"/>
        <end position="70"/>
    </location>
</feature>
<comment type="caution">
    <text evidence="2">The sequence shown here is derived from an EMBL/GenBank/DDBJ whole genome shotgun (WGS) entry which is preliminary data.</text>
</comment>
<dbReference type="Proteomes" id="UP000780801">
    <property type="component" value="Unassembled WGS sequence"/>
</dbReference>
<keyword evidence="3" id="KW-1185">Reference proteome</keyword>
<proteinExistence type="predicted"/>
<gene>
    <name evidence="2" type="primary">VPS24_1</name>
    <name evidence="2" type="ORF">BGW38_007951</name>
</gene>
<sequence length="81" mass="9117">MSKEMMKAGIIDEIIQDTMESMDDEEIEEEADEEVNKVLFSITNGLLGDPVASAALPTEAEEEEEEPELDEMQRRLEALKS</sequence>
<dbReference type="PANTHER" id="PTHR10476">
    <property type="entry name" value="CHARGED MULTIVESICULAR BODY PROTEIN"/>
    <property type="match status" value="1"/>
</dbReference>
<feature type="region of interest" description="Disordered" evidence="1">
    <location>
        <begin position="56"/>
        <end position="81"/>
    </location>
</feature>
<feature type="compositionally biased region" description="Basic and acidic residues" evidence="1">
    <location>
        <begin position="71"/>
        <end position="81"/>
    </location>
</feature>
<accession>A0A9P6FYJ8</accession>
<dbReference type="EMBL" id="JAABOA010000534">
    <property type="protein sequence ID" value="KAF9583978.1"/>
    <property type="molecule type" value="Genomic_DNA"/>
</dbReference>
<dbReference type="AlphaFoldDB" id="A0A9P6FYJ8"/>
<evidence type="ECO:0000313" key="3">
    <source>
        <dbReference type="Proteomes" id="UP000780801"/>
    </source>
</evidence>
<dbReference type="Pfam" id="PF03357">
    <property type="entry name" value="Snf7"/>
    <property type="match status" value="1"/>
</dbReference>
<dbReference type="GO" id="GO:0007034">
    <property type="term" value="P:vacuolar transport"/>
    <property type="evidence" value="ECO:0007669"/>
    <property type="project" value="InterPro"/>
</dbReference>
<organism evidence="2 3">
    <name type="scientific">Lunasporangiospora selenospora</name>
    <dbReference type="NCBI Taxonomy" id="979761"/>
    <lineage>
        <taxon>Eukaryota</taxon>
        <taxon>Fungi</taxon>
        <taxon>Fungi incertae sedis</taxon>
        <taxon>Mucoromycota</taxon>
        <taxon>Mortierellomycotina</taxon>
        <taxon>Mortierellomycetes</taxon>
        <taxon>Mortierellales</taxon>
        <taxon>Mortierellaceae</taxon>
        <taxon>Lunasporangiospora</taxon>
    </lineage>
</organism>
<evidence type="ECO:0000256" key="1">
    <source>
        <dbReference type="SAM" id="MobiDB-lite"/>
    </source>
</evidence>
<dbReference type="Gene3D" id="6.10.140.1230">
    <property type="match status" value="1"/>
</dbReference>
<name>A0A9P6FYJ8_9FUNG</name>
<protein>
    <submittedName>
        <fullName evidence="2">Vacuolar protein-sorting-associated protein 24</fullName>
    </submittedName>
</protein>